<keyword evidence="2" id="KW-1185">Reference proteome</keyword>
<dbReference type="Proteomes" id="UP000642910">
    <property type="component" value="Unassembled WGS sequence"/>
</dbReference>
<dbReference type="Pfam" id="PF07849">
    <property type="entry name" value="DUF1641"/>
    <property type="match status" value="1"/>
</dbReference>
<evidence type="ECO:0000313" key="1">
    <source>
        <dbReference type="EMBL" id="MBF8377689.1"/>
    </source>
</evidence>
<protein>
    <submittedName>
        <fullName evidence="1">DUF1641 domain-containing protein</fullName>
    </submittedName>
</protein>
<gene>
    <name evidence="1" type="ORF">IW967_07390</name>
</gene>
<dbReference type="InterPro" id="IPR012440">
    <property type="entry name" value="DUF1641"/>
</dbReference>
<dbReference type="RefSeq" id="WP_067847653.1">
    <property type="nucleotide sequence ID" value="NZ_JADPKZ010000038.1"/>
</dbReference>
<dbReference type="EMBL" id="JADPKZ010000038">
    <property type="protein sequence ID" value="MBF8377689.1"/>
    <property type="molecule type" value="Genomic_DNA"/>
</dbReference>
<name>A0ABS0F309_9BACL</name>
<dbReference type="PANTHER" id="PTHR38433">
    <property type="match status" value="1"/>
</dbReference>
<dbReference type="PANTHER" id="PTHR38433:SF1">
    <property type="entry name" value="DUF1641 DOMAIN-CONTAINING PROTEIN"/>
    <property type="match status" value="1"/>
</dbReference>
<proteinExistence type="predicted"/>
<accession>A0ABS0F309</accession>
<evidence type="ECO:0000313" key="2">
    <source>
        <dbReference type="Proteomes" id="UP000642910"/>
    </source>
</evidence>
<comment type="caution">
    <text evidence="1">The sequence shown here is derived from an EMBL/GenBank/DDBJ whole genome shotgun (WGS) entry which is preliminary data.</text>
</comment>
<sequence length="165" mass="17969">MGEPIRVIERRGETLEERRQRVLERLADAVVHEEQAAERLIQLVALAEDKGLLPMLTALLERGDRVMAHVVDLLARDEYASALQNAIGLAQALGKLDSEVLANLVDGVAEGLADVKQATVADGKPLGIFELLALLKDPNVSYAIRFLLRFLSGMGKALRPPVSPD</sequence>
<reference evidence="1 2" key="1">
    <citation type="submission" date="2020-11" db="EMBL/GenBank/DDBJ databases">
        <title>Genomic insight of Alicyclobacillus mali FL 18 reveals a new arsenic-resistant strain, with potential in environmental biotechnology.</title>
        <authorList>
            <person name="Fiorentino G."/>
            <person name="Gallo G."/>
            <person name="Aulitto M."/>
        </authorList>
    </citation>
    <scope>NUCLEOTIDE SEQUENCE [LARGE SCALE GENOMIC DNA]</scope>
    <source>
        <strain evidence="1 2">FL 18</strain>
    </source>
</reference>
<organism evidence="1 2">
    <name type="scientific">Alicyclobacillus mali</name>
    <name type="common">ex Roth et al. 2021</name>
    <dbReference type="NCBI Taxonomy" id="1123961"/>
    <lineage>
        <taxon>Bacteria</taxon>
        <taxon>Bacillati</taxon>
        <taxon>Bacillota</taxon>
        <taxon>Bacilli</taxon>
        <taxon>Bacillales</taxon>
        <taxon>Alicyclobacillaceae</taxon>
        <taxon>Alicyclobacillus</taxon>
    </lineage>
</organism>